<gene>
    <name evidence="2" type="primary">yjbR_1</name>
    <name evidence="2" type="ORF">NCTC9117_04513</name>
</gene>
<dbReference type="InterPro" id="IPR038056">
    <property type="entry name" value="YjbR-like_sf"/>
</dbReference>
<dbReference type="AlphaFoldDB" id="A0A376YBP2"/>
<reference evidence="2 3" key="1">
    <citation type="submission" date="2018-06" db="EMBL/GenBank/DDBJ databases">
        <authorList>
            <consortium name="Pathogen Informatics"/>
            <person name="Doyle S."/>
        </authorList>
    </citation>
    <scope>NUCLEOTIDE SEQUENCE [LARGE SCALE GENOMIC DNA]</scope>
    <source>
        <strain evidence="2 3">NCTC9117</strain>
    </source>
</reference>
<dbReference type="SUPFAM" id="SSF142906">
    <property type="entry name" value="YjbR-like"/>
    <property type="match status" value="1"/>
</dbReference>
<dbReference type="EMBL" id="UGDC01000003">
    <property type="protein sequence ID" value="STJ81924.1"/>
    <property type="molecule type" value="Genomic_DNA"/>
</dbReference>
<dbReference type="PROSITE" id="PS51257">
    <property type="entry name" value="PROKAR_LIPOPROTEIN"/>
    <property type="match status" value="1"/>
</dbReference>
<dbReference type="Pfam" id="PF06643">
    <property type="entry name" value="DUF1158"/>
    <property type="match status" value="1"/>
</dbReference>
<dbReference type="Proteomes" id="UP000254785">
    <property type="component" value="Unassembled WGS sequence"/>
</dbReference>
<keyword evidence="1" id="KW-0472">Membrane</keyword>
<dbReference type="InterPro" id="IPR007351">
    <property type="entry name" value="YjbR"/>
</dbReference>
<sequence length="227" mass="25955">MKHPLETLTTAAGILLMAFLSCLLLPAPALGLTLAQKLVTTFHLMDLSQLYTLLFCLWFLVLGAIEYFVLRFIWATLVLAGGLNVDYRRTSRHTLLILLRLKERLWISNHCTKRRNAWPLSYPLSSFAGLLARSSMFLKLAARFFMLSSELRGVPFINLKSDPQKSLLNQQIYPSIKPGYHMNKKHWISVYPGEEISEALLRDLINDSWNLVVDGLAKRDQKRVRPG</sequence>
<dbReference type="InterPro" id="IPR058532">
    <property type="entry name" value="YjbR/MT2646/Rv2570-like"/>
</dbReference>
<feature type="transmembrane region" description="Helical" evidence="1">
    <location>
        <begin position="50"/>
        <end position="83"/>
    </location>
</feature>
<protein>
    <submittedName>
        <fullName evidence="2">Membrane protein YbdJ</fullName>
    </submittedName>
</protein>
<proteinExistence type="predicted"/>
<accession>A0A376YBP2</accession>
<keyword evidence="1" id="KW-0812">Transmembrane</keyword>
<evidence type="ECO:0000256" key="1">
    <source>
        <dbReference type="SAM" id="Phobius"/>
    </source>
</evidence>
<evidence type="ECO:0000313" key="2">
    <source>
        <dbReference type="EMBL" id="STJ81924.1"/>
    </source>
</evidence>
<dbReference type="PANTHER" id="PTHR35145:SF1">
    <property type="entry name" value="CYTOPLASMIC PROTEIN"/>
    <property type="match status" value="1"/>
</dbReference>
<dbReference type="InterPro" id="IPR010590">
    <property type="entry name" value="DUF1158"/>
</dbReference>
<dbReference type="Gene3D" id="3.90.1150.30">
    <property type="match status" value="1"/>
</dbReference>
<evidence type="ECO:0000313" key="3">
    <source>
        <dbReference type="Proteomes" id="UP000254785"/>
    </source>
</evidence>
<name>A0A376YBP2_ECOLX</name>
<organism evidence="2 3">
    <name type="scientific">Escherichia coli</name>
    <dbReference type="NCBI Taxonomy" id="562"/>
    <lineage>
        <taxon>Bacteria</taxon>
        <taxon>Pseudomonadati</taxon>
        <taxon>Pseudomonadota</taxon>
        <taxon>Gammaproteobacteria</taxon>
        <taxon>Enterobacterales</taxon>
        <taxon>Enterobacteriaceae</taxon>
        <taxon>Escherichia</taxon>
    </lineage>
</organism>
<keyword evidence="1" id="KW-1133">Transmembrane helix</keyword>
<dbReference type="Pfam" id="PF04237">
    <property type="entry name" value="YjbR"/>
    <property type="match status" value="1"/>
</dbReference>
<dbReference type="PANTHER" id="PTHR35145">
    <property type="entry name" value="CYTOPLASMIC PROTEIN-RELATED"/>
    <property type="match status" value="1"/>
</dbReference>